<sequence length="315" mass="35714">MTDIDSAIGDLLAGKAPDIPLDRYDICRKSCDNAKPTVLGYNTIIIVAAVILDDEGRIVLIQEAKESCRGKWYLPAGRLEKEETLEMGVKREVKEEAGFDFEPTNIVKVESSLLAGYWIRFTFTGNIIGGTLKTEKEADSESLQARWCSMNDIANLRLRARDILPVIELTQMYYQSSPTERHPCIMPALNPHKHMCMRIMLVRQKQNSFDVLLCTQDSLHFPIIRDGWQAEDSLHRLEKEAFKGKNMYGSHYIVCIEHVGSPHGSADGVCLNLLTMTEVDRELNNPHYIWHPISSNDLKRQLASRTRHGMSVLCP</sequence>
<keyword evidence="4" id="KW-1185">Reference proteome</keyword>
<dbReference type="OMA" id="HVVQRMV"/>
<accession>A0A7M7GMG1</accession>
<dbReference type="PROSITE" id="PS00893">
    <property type="entry name" value="NUDIX_BOX"/>
    <property type="match status" value="1"/>
</dbReference>
<evidence type="ECO:0000259" key="2">
    <source>
        <dbReference type="PROSITE" id="PS51462"/>
    </source>
</evidence>
<dbReference type="KEGG" id="spu:100893273"/>
<name>A0A7M7GMG1_STRPU</name>
<keyword evidence="1" id="KW-0378">Hydrolase</keyword>
<dbReference type="InterPro" id="IPR000086">
    <property type="entry name" value="NUDIX_hydrolase_dom"/>
</dbReference>
<dbReference type="Pfam" id="PF00293">
    <property type="entry name" value="NUDIX"/>
    <property type="match status" value="1"/>
</dbReference>
<dbReference type="OrthoDB" id="10005910at2759"/>
<dbReference type="GO" id="GO:0044715">
    <property type="term" value="F:8-oxo-dGDP phosphatase activity"/>
    <property type="evidence" value="ECO:0000318"/>
    <property type="project" value="GO_Central"/>
</dbReference>
<feature type="domain" description="Nudix hydrolase" evidence="2">
    <location>
        <begin position="42"/>
        <end position="171"/>
    </location>
</feature>
<proteinExistence type="predicted"/>
<dbReference type="PROSITE" id="PS51462">
    <property type="entry name" value="NUDIX"/>
    <property type="match status" value="1"/>
</dbReference>
<dbReference type="CTD" id="79873"/>
<dbReference type="AlphaFoldDB" id="A0A7M7GMG1"/>
<evidence type="ECO:0000313" key="4">
    <source>
        <dbReference type="Proteomes" id="UP000007110"/>
    </source>
</evidence>
<evidence type="ECO:0000313" key="3">
    <source>
        <dbReference type="EnsemblMetazoa" id="XP_003729503"/>
    </source>
</evidence>
<dbReference type="InterPro" id="IPR015797">
    <property type="entry name" value="NUDIX_hydrolase-like_dom_sf"/>
</dbReference>
<reference evidence="3" key="2">
    <citation type="submission" date="2021-01" db="UniProtKB">
        <authorList>
            <consortium name="EnsemblMetazoa"/>
        </authorList>
    </citation>
    <scope>IDENTIFICATION</scope>
</reference>
<evidence type="ECO:0000256" key="1">
    <source>
        <dbReference type="ARBA" id="ARBA00022801"/>
    </source>
</evidence>
<dbReference type="InParanoid" id="A0A7M7GMG1"/>
<dbReference type="GO" id="GO:0044716">
    <property type="term" value="F:8-oxo-GDP phosphatase activity"/>
    <property type="evidence" value="ECO:0000318"/>
    <property type="project" value="GO_Central"/>
</dbReference>
<reference evidence="4" key="1">
    <citation type="submission" date="2015-02" db="EMBL/GenBank/DDBJ databases">
        <title>Genome sequencing for Strongylocentrotus purpuratus.</title>
        <authorList>
            <person name="Murali S."/>
            <person name="Liu Y."/>
            <person name="Vee V."/>
            <person name="English A."/>
            <person name="Wang M."/>
            <person name="Skinner E."/>
            <person name="Han Y."/>
            <person name="Muzny D.M."/>
            <person name="Worley K.C."/>
            <person name="Gibbs R.A."/>
        </authorList>
    </citation>
    <scope>NUCLEOTIDE SEQUENCE</scope>
</reference>
<dbReference type="InterPro" id="IPR020084">
    <property type="entry name" value="NUDIX_hydrolase_CS"/>
</dbReference>
<organism evidence="3 4">
    <name type="scientific">Strongylocentrotus purpuratus</name>
    <name type="common">Purple sea urchin</name>
    <dbReference type="NCBI Taxonomy" id="7668"/>
    <lineage>
        <taxon>Eukaryota</taxon>
        <taxon>Metazoa</taxon>
        <taxon>Echinodermata</taxon>
        <taxon>Eleutherozoa</taxon>
        <taxon>Echinozoa</taxon>
        <taxon>Echinoidea</taxon>
        <taxon>Euechinoidea</taxon>
        <taxon>Echinacea</taxon>
        <taxon>Camarodonta</taxon>
        <taxon>Echinidea</taxon>
        <taxon>Strongylocentrotidae</taxon>
        <taxon>Strongylocentrotus</taxon>
    </lineage>
</organism>
<dbReference type="FunCoup" id="A0A7M7GMG1">
    <property type="interactions" value="450"/>
</dbReference>
<dbReference type="Gene3D" id="3.90.79.10">
    <property type="entry name" value="Nucleoside Triphosphate Pyrophosphohydrolase"/>
    <property type="match status" value="1"/>
</dbReference>
<protein>
    <recommendedName>
        <fullName evidence="2">Nudix hydrolase domain-containing protein</fullName>
    </recommendedName>
</protein>
<dbReference type="RefSeq" id="XP_003729503.1">
    <property type="nucleotide sequence ID" value="XM_003729455.3"/>
</dbReference>
<dbReference type="Proteomes" id="UP000007110">
    <property type="component" value="Unassembled WGS sequence"/>
</dbReference>
<dbReference type="SUPFAM" id="SSF55811">
    <property type="entry name" value="Nudix"/>
    <property type="match status" value="1"/>
</dbReference>
<dbReference type="PANTHER" id="PTHR22769:SF56">
    <property type="entry name" value="8-OXO-DGDP PHOSPHATASE NUDT18"/>
    <property type="match status" value="1"/>
</dbReference>
<dbReference type="GeneID" id="100893273"/>
<dbReference type="EnsemblMetazoa" id="XM_003729455">
    <property type="protein sequence ID" value="XP_003729503"/>
    <property type="gene ID" value="LOC100893273"/>
</dbReference>
<dbReference type="PANTHER" id="PTHR22769">
    <property type="entry name" value="MUTT/NUDIX HYDROLASE"/>
    <property type="match status" value="1"/>
</dbReference>